<evidence type="ECO:0000313" key="3">
    <source>
        <dbReference type="Proteomes" id="UP000320333"/>
    </source>
</evidence>
<dbReference type="AlphaFoldDB" id="A0A507FE29"/>
<feature type="domain" description="Alpha-ketoglutarate-dependent dioxygenase AlkB-like" evidence="1">
    <location>
        <begin position="137"/>
        <end position="229"/>
    </location>
</feature>
<dbReference type="InterPro" id="IPR037151">
    <property type="entry name" value="AlkB-like_sf"/>
</dbReference>
<reference evidence="2 3" key="1">
    <citation type="journal article" date="2019" name="Sci. Rep.">
        <title>Comparative genomics of chytrid fungi reveal insights into the obligate biotrophic and pathogenic lifestyle of Synchytrium endobioticum.</title>
        <authorList>
            <person name="van de Vossenberg B.T.L.H."/>
            <person name="Warris S."/>
            <person name="Nguyen H.D.T."/>
            <person name="van Gent-Pelzer M.P.E."/>
            <person name="Joly D.L."/>
            <person name="van de Geest H.C."/>
            <person name="Bonants P.J.M."/>
            <person name="Smith D.S."/>
            <person name="Levesque C.A."/>
            <person name="van der Lee T.A.J."/>
        </authorList>
    </citation>
    <scope>NUCLEOTIDE SEQUENCE [LARGE SCALE GENOMIC DNA]</scope>
    <source>
        <strain evidence="2 3">CBS 675.73</strain>
    </source>
</reference>
<dbReference type="Proteomes" id="UP000320333">
    <property type="component" value="Unassembled WGS sequence"/>
</dbReference>
<name>A0A507FE29_9FUNG</name>
<comment type="caution">
    <text evidence="2">The sequence shown here is derived from an EMBL/GenBank/DDBJ whole genome shotgun (WGS) entry which is preliminary data.</text>
</comment>
<keyword evidence="3" id="KW-1185">Reference proteome</keyword>
<dbReference type="STRING" id="246404.A0A507FE29"/>
<proteinExistence type="predicted"/>
<dbReference type="OrthoDB" id="28127at2759"/>
<dbReference type="PANTHER" id="PTHR21052">
    <property type="entry name" value="SPERMATOGENESIS ASSOCIATED 11-RELATED"/>
    <property type="match status" value="1"/>
</dbReference>
<organism evidence="2 3">
    <name type="scientific">Chytriomyces confervae</name>
    <dbReference type="NCBI Taxonomy" id="246404"/>
    <lineage>
        <taxon>Eukaryota</taxon>
        <taxon>Fungi</taxon>
        <taxon>Fungi incertae sedis</taxon>
        <taxon>Chytridiomycota</taxon>
        <taxon>Chytridiomycota incertae sedis</taxon>
        <taxon>Chytridiomycetes</taxon>
        <taxon>Chytridiales</taxon>
        <taxon>Chytriomycetaceae</taxon>
        <taxon>Chytriomyces</taxon>
    </lineage>
</organism>
<accession>A0A507FE29</accession>
<dbReference type="PANTHER" id="PTHR21052:SF0">
    <property type="entry name" value="ALPHA-KETOGLUTARATE-DEPENDENT DIOXYGENASE ALKB HOMOLOG 7, MITOCHONDRIAL"/>
    <property type="match status" value="1"/>
</dbReference>
<dbReference type="InterPro" id="IPR027450">
    <property type="entry name" value="AlkB-like"/>
</dbReference>
<dbReference type="EMBL" id="QEAP01000117">
    <property type="protein sequence ID" value="TPX74601.1"/>
    <property type="molecule type" value="Genomic_DNA"/>
</dbReference>
<dbReference type="SUPFAM" id="SSF51197">
    <property type="entry name" value="Clavaminate synthase-like"/>
    <property type="match status" value="1"/>
</dbReference>
<dbReference type="GO" id="GO:0006631">
    <property type="term" value="P:fatty acid metabolic process"/>
    <property type="evidence" value="ECO:0007669"/>
    <property type="project" value="TreeGrafter"/>
</dbReference>
<dbReference type="GO" id="GO:0005759">
    <property type="term" value="C:mitochondrial matrix"/>
    <property type="evidence" value="ECO:0007669"/>
    <property type="project" value="TreeGrafter"/>
</dbReference>
<dbReference type="GO" id="GO:0006974">
    <property type="term" value="P:DNA damage response"/>
    <property type="evidence" value="ECO:0007669"/>
    <property type="project" value="InterPro"/>
</dbReference>
<dbReference type="Gene3D" id="2.60.120.590">
    <property type="entry name" value="Alpha-ketoglutarate-dependent dioxygenase AlkB-like"/>
    <property type="match status" value="1"/>
</dbReference>
<evidence type="ECO:0000259" key="1">
    <source>
        <dbReference type="Pfam" id="PF13532"/>
    </source>
</evidence>
<evidence type="ECO:0000313" key="2">
    <source>
        <dbReference type="EMBL" id="TPX74601.1"/>
    </source>
</evidence>
<gene>
    <name evidence="2" type="ORF">CcCBS67573_g04130</name>
</gene>
<protein>
    <recommendedName>
        <fullName evidence="1">Alpha-ketoglutarate-dependent dioxygenase AlkB-like domain-containing protein</fullName>
    </recommendedName>
</protein>
<dbReference type="Pfam" id="PF13532">
    <property type="entry name" value="2OG-FeII_Oxy_2"/>
    <property type="match status" value="1"/>
</dbReference>
<dbReference type="InterPro" id="IPR032870">
    <property type="entry name" value="ALKBH7-like"/>
</dbReference>
<sequence>MLGSNLIHFAPAFPSHLRPLASQLAIVPAFLSPHVHDCLATAAQLKLKRLARGPYLEGHFDAVIKGYKEATVSAWALPSSLSSDPLQDKMDDAYFDSSDQSVNRILRHFEATVNAFLASHNTPTVKRWLSPHVLDLRDGNSGIGAHVDHKSAFGDVIAGLCLISPAVMRFRHIEEPAAVFDVLLPPGCMYIQTGSVRHMFTHEIPISPLEHSFNGKVIERKQRISIMVRDGLDPAQASFKRS</sequence>